<dbReference type="InterPro" id="IPR013615">
    <property type="entry name" value="CbbQ_C"/>
</dbReference>
<dbReference type="PANTHER" id="PTHR42759:SF1">
    <property type="entry name" value="MAGNESIUM-CHELATASE SUBUNIT CHLD"/>
    <property type="match status" value="1"/>
</dbReference>
<dbReference type="GO" id="GO:0016887">
    <property type="term" value="F:ATP hydrolysis activity"/>
    <property type="evidence" value="ECO:0007669"/>
    <property type="project" value="InterPro"/>
</dbReference>
<dbReference type="PANTHER" id="PTHR42759">
    <property type="entry name" value="MOXR FAMILY PROTEIN"/>
    <property type="match status" value="1"/>
</dbReference>
<protein>
    <submittedName>
        <fullName evidence="5">Cobaltochelatase</fullName>
    </submittedName>
</protein>
<dbReference type="Gene3D" id="3.40.50.300">
    <property type="entry name" value="P-loop containing nucleotide triphosphate hydrolases"/>
    <property type="match status" value="1"/>
</dbReference>
<dbReference type="GO" id="GO:0005524">
    <property type="term" value="F:ATP binding"/>
    <property type="evidence" value="ECO:0007669"/>
    <property type="project" value="UniProtKB-KW"/>
</dbReference>
<accession>A0A8S5TPE3</accession>
<evidence type="ECO:0000259" key="4">
    <source>
        <dbReference type="SMART" id="SM00382"/>
    </source>
</evidence>
<dbReference type="Pfam" id="PF07728">
    <property type="entry name" value="AAA_5"/>
    <property type="match status" value="1"/>
</dbReference>
<comment type="similarity">
    <text evidence="1">Belongs to the CbbQ/NirQ/NorQ/GpvN family.</text>
</comment>
<reference evidence="5" key="1">
    <citation type="journal article" date="2021" name="Proc. Natl. Acad. Sci. U.S.A.">
        <title>A Catalog of Tens of Thousands of Viruses from Human Metagenomes Reveals Hidden Associations with Chronic Diseases.</title>
        <authorList>
            <person name="Tisza M.J."/>
            <person name="Buck C.B."/>
        </authorList>
    </citation>
    <scope>NUCLEOTIDE SEQUENCE</scope>
    <source>
        <strain evidence="5">Ct2iq11</strain>
    </source>
</reference>
<sequence>MEMNNEARACYLDMGFVLSGQSNGQKFPGYDKPGDYTPEVRQDYVLPDWAKKYFAQWLRFSARLGALYVTGPSGCGKTSSIRQVAARANWPVYECTAHGRLEMSDLIGHLSMMKDGSMAFQYGPLSLAMRDGGLFLLNEIDLLDPSIAVGLNSILDGSPLIIPENGGEIIRPHKRFRFIATANSNGGGDDSGMYTGVLVQNMALIDRFSVIKAGYLDADTEVSIVSHHKGSIPDDVVRNMVALAAAVRAANVGTGEGVPVAKTFSTRTLVQWAEWTNAVSSTADPNGPSPLRTGLDIALLNSCSVSDRVAILEMAFRIFGNDVMGTADGKSGSGSDDVLE</sequence>
<evidence type="ECO:0000256" key="2">
    <source>
        <dbReference type="ARBA" id="ARBA00022741"/>
    </source>
</evidence>
<dbReference type="EMBL" id="BK032872">
    <property type="protein sequence ID" value="DAF65018.1"/>
    <property type="molecule type" value="Genomic_DNA"/>
</dbReference>
<dbReference type="Pfam" id="PF08406">
    <property type="entry name" value="CbbQ_C"/>
    <property type="match status" value="1"/>
</dbReference>
<feature type="domain" description="AAA+ ATPase" evidence="4">
    <location>
        <begin position="63"/>
        <end position="218"/>
    </location>
</feature>
<proteinExistence type="inferred from homology"/>
<evidence type="ECO:0000256" key="3">
    <source>
        <dbReference type="ARBA" id="ARBA00022840"/>
    </source>
</evidence>
<dbReference type="InterPro" id="IPR027417">
    <property type="entry name" value="P-loop_NTPase"/>
</dbReference>
<keyword evidence="3" id="KW-0067">ATP-binding</keyword>
<keyword evidence="2" id="KW-0547">Nucleotide-binding</keyword>
<dbReference type="InterPro" id="IPR050764">
    <property type="entry name" value="CbbQ/NirQ/NorQ/GpvN"/>
</dbReference>
<evidence type="ECO:0000313" key="5">
    <source>
        <dbReference type="EMBL" id="DAF65018.1"/>
    </source>
</evidence>
<dbReference type="SUPFAM" id="SSF52540">
    <property type="entry name" value="P-loop containing nucleoside triphosphate hydrolases"/>
    <property type="match status" value="1"/>
</dbReference>
<dbReference type="CDD" id="cd00009">
    <property type="entry name" value="AAA"/>
    <property type="match status" value="1"/>
</dbReference>
<dbReference type="InterPro" id="IPR003593">
    <property type="entry name" value="AAA+_ATPase"/>
</dbReference>
<name>A0A8S5TPE3_9CAUD</name>
<dbReference type="SMART" id="SM00382">
    <property type="entry name" value="AAA"/>
    <property type="match status" value="1"/>
</dbReference>
<dbReference type="InterPro" id="IPR011704">
    <property type="entry name" value="ATPase_dyneun-rel_AAA"/>
</dbReference>
<evidence type="ECO:0000256" key="1">
    <source>
        <dbReference type="ARBA" id="ARBA00009417"/>
    </source>
</evidence>
<organism evidence="5">
    <name type="scientific">Podoviridae sp. ct2iq11</name>
    <dbReference type="NCBI Taxonomy" id="2827720"/>
    <lineage>
        <taxon>Viruses</taxon>
        <taxon>Duplodnaviria</taxon>
        <taxon>Heunggongvirae</taxon>
        <taxon>Uroviricota</taxon>
        <taxon>Caudoviricetes</taxon>
    </lineage>
</organism>